<dbReference type="EC" id="4.2.3.-" evidence="6"/>
<comment type="cofactor">
    <cofactor evidence="1 6">
        <name>Mg(2+)</name>
        <dbReference type="ChEBI" id="CHEBI:18420"/>
    </cofactor>
</comment>
<dbReference type="InterPro" id="IPR008949">
    <property type="entry name" value="Isoprenoid_synthase_dom_sf"/>
</dbReference>
<protein>
    <recommendedName>
        <fullName evidence="6">Terpene synthase</fullName>
        <ecNumber evidence="6">4.2.3.-</ecNumber>
    </recommendedName>
</protein>
<evidence type="ECO:0000256" key="1">
    <source>
        <dbReference type="ARBA" id="ARBA00001946"/>
    </source>
</evidence>
<evidence type="ECO:0000313" key="8">
    <source>
        <dbReference type="Proteomes" id="UP001498398"/>
    </source>
</evidence>
<dbReference type="SFLD" id="SFLDS00005">
    <property type="entry name" value="Isoprenoid_Synthase_Type_I"/>
    <property type="match status" value="1"/>
</dbReference>
<keyword evidence="3 6" id="KW-0479">Metal-binding</keyword>
<proteinExistence type="inferred from homology"/>
<evidence type="ECO:0000256" key="2">
    <source>
        <dbReference type="ARBA" id="ARBA00006333"/>
    </source>
</evidence>
<sequence>MLQTCILPDLLEGWPFESKPNSRQDIVAQSAAWVESFNAFDEKAQDAFNRCQFGIFASLAYPKAAGAHFRAACDLMNLFFLFDELSDEASGTEAAKQAKDIMDALRYPDQIPPEGDSVLGAATRDFWRVSLLCASKSSAERFIRNFDEYTDAVRLQAVDRDEGRERSTEEYFELRRGTIGVRPSFDYFLLPDHIPNEAIDHPLVERLAIGSIDMTILANDLYSYNVEQARGDDAHNIVAVIMREKGCTVQEAMDQVGKLYAHIKSAFIENYKSLPTFGDTDVDRLVKEYCWGMGNWVTTNIKWSFSGERYFGKTGLEVMKHRNITLIPKKH</sequence>
<dbReference type="SUPFAM" id="SSF48576">
    <property type="entry name" value="Terpenoid synthases"/>
    <property type="match status" value="1"/>
</dbReference>
<evidence type="ECO:0000256" key="3">
    <source>
        <dbReference type="ARBA" id="ARBA00022723"/>
    </source>
</evidence>
<gene>
    <name evidence="7" type="ORF">VKT23_016636</name>
</gene>
<evidence type="ECO:0000256" key="4">
    <source>
        <dbReference type="ARBA" id="ARBA00022842"/>
    </source>
</evidence>
<reference evidence="7 8" key="1">
    <citation type="submission" date="2024-01" db="EMBL/GenBank/DDBJ databases">
        <title>A draft genome for the cacao thread blight pathogen Marasmiellus scandens.</title>
        <authorList>
            <person name="Baruah I.K."/>
            <person name="Leung J."/>
            <person name="Bukari Y."/>
            <person name="Amoako-Attah I."/>
            <person name="Meinhardt L.W."/>
            <person name="Bailey B.A."/>
            <person name="Cohen S.P."/>
        </authorList>
    </citation>
    <scope>NUCLEOTIDE SEQUENCE [LARGE SCALE GENOMIC DNA]</scope>
    <source>
        <strain evidence="7 8">GH-19</strain>
    </source>
</reference>
<dbReference type="Gene3D" id="1.10.600.10">
    <property type="entry name" value="Farnesyl Diphosphate Synthase"/>
    <property type="match status" value="1"/>
</dbReference>
<dbReference type="SFLD" id="SFLDG01020">
    <property type="entry name" value="Terpene_Cyclase_Like_2"/>
    <property type="match status" value="1"/>
</dbReference>
<comment type="similarity">
    <text evidence="2 6">Belongs to the terpene synthase family.</text>
</comment>
<dbReference type="EMBL" id="JBANRG010000063">
    <property type="protein sequence ID" value="KAK7441388.1"/>
    <property type="molecule type" value="Genomic_DNA"/>
</dbReference>
<evidence type="ECO:0000256" key="5">
    <source>
        <dbReference type="ARBA" id="ARBA00023239"/>
    </source>
</evidence>
<dbReference type="PANTHER" id="PTHR35201">
    <property type="entry name" value="TERPENE SYNTHASE"/>
    <property type="match status" value="1"/>
</dbReference>
<dbReference type="InterPro" id="IPR034686">
    <property type="entry name" value="Terpene_cyclase-like_2"/>
</dbReference>
<comment type="caution">
    <text evidence="7">The sequence shown here is derived from an EMBL/GenBank/DDBJ whole genome shotgun (WGS) entry which is preliminary data.</text>
</comment>
<evidence type="ECO:0000256" key="6">
    <source>
        <dbReference type="RuleBase" id="RU366034"/>
    </source>
</evidence>
<keyword evidence="8" id="KW-1185">Reference proteome</keyword>
<dbReference type="Proteomes" id="UP001498398">
    <property type="component" value="Unassembled WGS sequence"/>
</dbReference>
<dbReference type="PANTHER" id="PTHR35201:SF4">
    <property type="entry name" value="BETA-PINACENE SYNTHASE-RELATED"/>
    <property type="match status" value="1"/>
</dbReference>
<keyword evidence="4 6" id="KW-0460">Magnesium</keyword>
<keyword evidence="5 6" id="KW-0456">Lyase</keyword>
<dbReference type="Pfam" id="PF19086">
    <property type="entry name" value="Terpene_syn_C_2"/>
    <property type="match status" value="1"/>
</dbReference>
<name>A0ABR1IYN5_9AGAR</name>
<evidence type="ECO:0000313" key="7">
    <source>
        <dbReference type="EMBL" id="KAK7441388.1"/>
    </source>
</evidence>
<organism evidence="7 8">
    <name type="scientific">Marasmiellus scandens</name>
    <dbReference type="NCBI Taxonomy" id="2682957"/>
    <lineage>
        <taxon>Eukaryota</taxon>
        <taxon>Fungi</taxon>
        <taxon>Dikarya</taxon>
        <taxon>Basidiomycota</taxon>
        <taxon>Agaricomycotina</taxon>
        <taxon>Agaricomycetes</taxon>
        <taxon>Agaricomycetidae</taxon>
        <taxon>Agaricales</taxon>
        <taxon>Marasmiineae</taxon>
        <taxon>Omphalotaceae</taxon>
        <taxon>Marasmiellus</taxon>
    </lineage>
</organism>
<accession>A0ABR1IYN5</accession>